<dbReference type="EMBL" id="BAABDO010000022">
    <property type="protein sequence ID" value="GAA4137072.1"/>
    <property type="molecule type" value="Genomic_DNA"/>
</dbReference>
<protein>
    <submittedName>
        <fullName evidence="3">Uncharacterized protein</fullName>
    </submittedName>
</protein>
<gene>
    <name evidence="3" type="ORF">GCM10022416_21280</name>
</gene>
<feature type="region of interest" description="Disordered" evidence="1">
    <location>
        <begin position="116"/>
        <end position="160"/>
    </location>
</feature>
<feature type="compositionally biased region" description="Low complexity" evidence="1">
    <location>
        <begin position="124"/>
        <end position="139"/>
    </location>
</feature>
<feature type="transmembrane region" description="Helical" evidence="2">
    <location>
        <begin position="87"/>
        <end position="112"/>
    </location>
</feature>
<feature type="compositionally biased region" description="Basic residues" evidence="1">
    <location>
        <begin position="74"/>
        <end position="83"/>
    </location>
</feature>
<keyword evidence="2" id="KW-1133">Transmembrane helix</keyword>
<feature type="region of interest" description="Disordered" evidence="1">
    <location>
        <begin position="59"/>
        <end position="83"/>
    </location>
</feature>
<evidence type="ECO:0000313" key="4">
    <source>
        <dbReference type="Proteomes" id="UP001500266"/>
    </source>
</evidence>
<keyword evidence="4" id="KW-1185">Reference proteome</keyword>
<dbReference type="Proteomes" id="UP001500266">
    <property type="component" value="Unassembled WGS sequence"/>
</dbReference>
<sequence length="328" mass="33243">MNRGSQDFDRAAAERLLDGAVDGPHADALARLLARAAAPAQESELVGEEAAVAAFRAASSASGAAAPGAAARRGAVRRRAGRRRPRLAGAFTAKIAAAVLATVVGGGVAVAAGTLPLRPAGEGTSSSRTPSPSPDASTSVPLRTGGAASPSQRTTADSKLVEQCRDYRGLDGDDKAKALRSQRFQDLAKAAGGDAQVSRYCSRLLQPTPQESTRTAAPRSSTGRTLPGNSPRGRGNNNGNGHKGNGNNGSGNGNGGGEKPLRAPDPTFGGKPDDAPRPRPADRLPDPHRPGQDLGKPRPATGPDSAEPGEEVAVPPKPPSHPRHGGVS</sequence>
<proteinExistence type="predicted"/>
<feature type="compositionally biased region" description="Gly residues" evidence="1">
    <location>
        <begin position="236"/>
        <end position="258"/>
    </location>
</feature>
<feature type="compositionally biased region" description="Low complexity" evidence="1">
    <location>
        <begin position="59"/>
        <end position="73"/>
    </location>
</feature>
<evidence type="ECO:0000256" key="1">
    <source>
        <dbReference type="SAM" id="MobiDB-lite"/>
    </source>
</evidence>
<evidence type="ECO:0000313" key="3">
    <source>
        <dbReference type="EMBL" id="GAA4137072.1"/>
    </source>
</evidence>
<name>A0ABP7YJB5_9ACTN</name>
<accession>A0ABP7YJB5</accession>
<reference evidence="4" key="1">
    <citation type="journal article" date="2019" name="Int. J. Syst. Evol. Microbiol.">
        <title>The Global Catalogue of Microorganisms (GCM) 10K type strain sequencing project: providing services to taxonomists for standard genome sequencing and annotation.</title>
        <authorList>
            <consortium name="The Broad Institute Genomics Platform"/>
            <consortium name="The Broad Institute Genome Sequencing Center for Infectious Disease"/>
            <person name="Wu L."/>
            <person name="Ma J."/>
        </authorList>
    </citation>
    <scope>NUCLEOTIDE SEQUENCE [LARGE SCALE GENOMIC DNA]</scope>
    <source>
        <strain evidence="4">JCM 17316</strain>
    </source>
</reference>
<keyword evidence="2" id="KW-0472">Membrane</keyword>
<evidence type="ECO:0000256" key="2">
    <source>
        <dbReference type="SAM" id="Phobius"/>
    </source>
</evidence>
<keyword evidence="2" id="KW-0812">Transmembrane</keyword>
<feature type="region of interest" description="Disordered" evidence="1">
    <location>
        <begin position="187"/>
        <end position="328"/>
    </location>
</feature>
<organism evidence="3 4">
    <name type="scientific">Actinomadura keratinilytica</name>
    <dbReference type="NCBI Taxonomy" id="547461"/>
    <lineage>
        <taxon>Bacteria</taxon>
        <taxon>Bacillati</taxon>
        <taxon>Actinomycetota</taxon>
        <taxon>Actinomycetes</taxon>
        <taxon>Streptosporangiales</taxon>
        <taxon>Thermomonosporaceae</taxon>
        <taxon>Actinomadura</taxon>
    </lineage>
</organism>
<feature type="compositionally biased region" description="Basic and acidic residues" evidence="1">
    <location>
        <begin position="271"/>
        <end position="291"/>
    </location>
</feature>
<feature type="compositionally biased region" description="Polar residues" evidence="1">
    <location>
        <begin position="205"/>
        <end position="224"/>
    </location>
</feature>
<dbReference type="RefSeq" id="WP_345019939.1">
    <property type="nucleotide sequence ID" value="NZ_BAABDO010000022.1"/>
</dbReference>
<comment type="caution">
    <text evidence="3">The sequence shown here is derived from an EMBL/GenBank/DDBJ whole genome shotgun (WGS) entry which is preliminary data.</text>
</comment>